<organism evidence="1 2">
    <name type="scientific">Sphingobacterium tabacisoli</name>
    <dbReference type="NCBI Taxonomy" id="2044855"/>
    <lineage>
        <taxon>Bacteria</taxon>
        <taxon>Pseudomonadati</taxon>
        <taxon>Bacteroidota</taxon>
        <taxon>Sphingobacteriia</taxon>
        <taxon>Sphingobacteriales</taxon>
        <taxon>Sphingobacteriaceae</taxon>
        <taxon>Sphingobacterium</taxon>
    </lineage>
</organism>
<accession>A0ABW5L5A5</accession>
<dbReference type="InterPro" id="IPR037883">
    <property type="entry name" value="Knr4/Smi1-like_sf"/>
</dbReference>
<proteinExistence type="predicted"/>
<dbReference type="RefSeq" id="WP_210352582.1">
    <property type="nucleotide sequence ID" value="NZ_JAEQMU010000001.1"/>
</dbReference>
<dbReference type="Proteomes" id="UP001597440">
    <property type="component" value="Unassembled WGS sequence"/>
</dbReference>
<dbReference type="SUPFAM" id="SSF160631">
    <property type="entry name" value="SMI1/KNR4-like"/>
    <property type="match status" value="1"/>
</dbReference>
<reference evidence="2" key="1">
    <citation type="journal article" date="2019" name="Int. J. Syst. Evol. Microbiol.">
        <title>The Global Catalogue of Microorganisms (GCM) 10K type strain sequencing project: providing services to taxonomists for standard genome sequencing and annotation.</title>
        <authorList>
            <consortium name="The Broad Institute Genomics Platform"/>
            <consortium name="The Broad Institute Genome Sequencing Center for Infectious Disease"/>
            <person name="Wu L."/>
            <person name="Ma J."/>
        </authorList>
    </citation>
    <scope>NUCLEOTIDE SEQUENCE [LARGE SCALE GENOMIC DNA]</scope>
    <source>
        <strain evidence="2">KCTC 52298</strain>
    </source>
</reference>
<keyword evidence="2" id="KW-1185">Reference proteome</keyword>
<comment type="caution">
    <text evidence="1">The sequence shown here is derived from an EMBL/GenBank/DDBJ whole genome shotgun (WGS) entry which is preliminary data.</text>
</comment>
<gene>
    <name evidence="1" type="ORF">ACFSQW_18295</name>
</gene>
<protein>
    <submittedName>
        <fullName evidence="1">SMI1/KNR4 family protein</fullName>
    </submittedName>
</protein>
<dbReference type="Pfam" id="PF14567">
    <property type="entry name" value="SUKH_5"/>
    <property type="match status" value="1"/>
</dbReference>
<dbReference type="EMBL" id="JBHULD010000018">
    <property type="protein sequence ID" value="MFD2556352.1"/>
    <property type="molecule type" value="Genomic_DNA"/>
</dbReference>
<evidence type="ECO:0000313" key="1">
    <source>
        <dbReference type="EMBL" id="MFD2556352.1"/>
    </source>
</evidence>
<sequence>MNDSSISEIVTRVNQLPDIDESVDVSWVGASDDTAIKILENALDVNITGSFRDFILQTGGGGLEDLYISSISKDAPLSGCYEDTIHYRQDWCPHKLPDHLIVIQRDFDDNEPMCLDTSVVIDGENPVVLYYYQSTGNIEKIADSFSSYYQEFLSPYFDANDI</sequence>
<name>A0ABW5L5A5_9SPHI</name>
<dbReference type="Gene3D" id="3.40.1580.10">
    <property type="entry name" value="SMI1/KNR4-like"/>
    <property type="match status" value="1"/>
</dbReference>
<evidence type="ECO:0000313" key="2">
    <source>
        <dbReference type="Proteomes" id="UP001597440"/>
    </source>
</evidence>